<dbReference type="InterPro" id="IPR019734">
    <property type="entry name" value="TPR_rpt"/>
</dbReference>
<gene>
    <name evidence="3" type="ORF">A2V91_01135</name>
</gene>
<reference evidence="3 4" key="1">
    <citation type="journal article" date="2016" name="Nat. Commun.">
        <title>Thousands of microbial genomes shed light on interconnected biogeochemical processes in an aquifer system.</title>
        <authorList>
            <person name="Anantharaman K."/>
            <person name="Brown C.T."/>
            <person name="Hug L.A."/>
            <person name="Sharon I."/>
            <person name="Castelle C.J."/>
            <person name="Probst A.J."/>
            <person name="Thomas B.C."/>
            <person name="Singh A."/>
            <person name="Wilkins M.J."/>
            <person name="Karaoz U."/>
            <person name="Brodie E.L."/>
            <person name="Williams K.H."/>
            <person name="Hubbard S.S."/>
            <person name="Banfield J.F."/>
        </authorList>
    </citation>
    <scope>NUCLEOTIDE SEQUENCE [LARGE SCALE GENOMIC DNA]</scope>
</reference>
<organism evidence="3 4">
    <name type="scientific">Candidatus Muproteobacteria bacterium RBG_16_64_10</name>
    <dbReference type="NCBI Taxonomy" id="1817757"/>
    <lineage>
        <taxon>Bacteria</taxon>
        <taxon>Pseudomonadati</taxon>
        <taxon>Pseudomonadota</taxon>
        <taxon>Candidatus Muproteobacteria</taxon>
    </lineage>
</organism>
<dbReference type="EMBL" id="MFSR01000051">
    <property type="protein sequence ID" value="OGI39037.1"/>
    <property type="molecule type" value="Genomic_DNA"/>
</dbReference>
<protein>
    <submittedName>
        <fullName evidence="3">Uncharacterized protein</fullName>
    </submittedName>
</protein>
<comment type="caution">
    <text evidence="3">The sequence shown here is derived from an EMBL/GenBank/DDBJ whole genome shotgun (WGS) entry which is preliminary data.</text>
</comment>
<evidence type="ECO:0000256" key="1">
    <source>
        <dbReference type="PROSITE-ProRule" id="PRU00339"/>
    </source>
</evidence>
<feature type="chain" id="PRO_5009225414" evidence="2">
    <location>
        <begin position="22"/>
        <end position="310"/>
    </location>
</feature>
<keyword evidence="2" id="KW-0732">Signal</keyword>
<proteinExistence type="predicted"/>
<dbReference type="InterPro" id="IPR011990">
    <property type="entry name" value="TPR-like_helical_dom_sf"/>
</dbReference>
<feature type="signal peptide" evidence="2">
    <location>
        <begin position="1"/>
        <end position="21"/>
    </location>
</feature>
<evidence type="ECO:0000313" key="3">
    <source>
        <dbReference type="EMBL" id="OGI39037.1"/>
    </source>
</evidence>
<feature type="repeat" description="TPR" evidence="1">
    <location>
        <begin position="242"/>
        <end position="275"/>
    </location>
</feature>
<dbReference type="Proteomes" id="UP000179334">
    <property type="component" value="Unassembled WGS sequence"/>
</dbReference>
<evidence type="ECO:0000313" key="4">
    <source>
        <dbReference type="Proteomes" id="UP000179334"/>
    </source>
</evidence>
<dbReference type="PROSITE" id="PS50005">
    <property type="entry name" value="TPR"/>
    <property type="match status" value="1"/>
</dbReference>
<evidence type="ECO:0000256" key="2">
    <source>
        <dbReference type="SAM" id="SignalP"/>
    </source>
</evidence>
<keyword evidence="1" id="KW-0802">TPR repeat</keyword>
<dbReference type="AlphaFoldDB" id="A0A1F6T1I2"/>
<sequence>MKIITRLFLLLAILPVLPAQADAWNLARNVARLEAFALDNAKDTEVDKKFLDILNLTEKTKSATGLYDEAKRIATNPALADSRYRDSLLYFMLVRSLDRKDDAARESEFWMNLLKTQENSHVRLAGHLVRLRQLPKDSPEARAEVEALVTWLRTRPPKSVVVAPEYSGNRLFGYKPRADFSGKEKLKVWQLRGYLNSVKPLDGFMEEDTYISLLERIKDKREDVLKEMLEIYKNAGKRTEMGDTYYALAAIKANAREFKEAVALLDKAVYLNPGNAAAKKEPDRLKLELTYQSLKPAGEAPAPAGTAPSP</sequence>
<name>A0A1F6T1I2_9PROT</name>
<dbReference type="SUPFAM" id="SSF48452">
    <property type="entry name" value="TPR-like"/>
    <property type="match status" value="1"/>
</dbReference>
<accession>A0A1F6T1I2</accession>